<dbReference type="Proteomes" id="UP000054935">
    <property type="component" value="Unassembled WGS sequence"/>
</dbReference>
<evidence type="ECO:0000313" key="2">
    <source>
        <dbReference type="EMBL" id="CUH80055.1"/>
    </source>
</evidence>
<accession>A0A0P1GZ77</accession>
<evidence type="ECO:0000256" key="1">
    <source>
        <dbReference type="SAM" id="Phobius"/>
    </source>
</evidence>
<evidence type="ECO:0000313" key="3">
    <source>
        <dbReference type="Proteomes" id="UP000054935"/>
    </source>
</evidence>
<protein>
    <submittedName>
        <fullName evidence="2">Uncharacterized protein</fullName>
    </submittedName>
</protein>
<gene>
    <name evidence="2" type="ORF">TRN7648_02774</name>
</gene>
<proteinExistence type="predicted"/>
<dbReference type="RefSeq" id="WP_058248273.1">
    <property type="nucleotide sequence ID" value="NZ_CYSE01000005.1"/>
</dbReference>
<sequence length="268" mass="29367">MTCTEYPYAGLILPDTQDLDPDPYLDTAARVVAQLDPRQGRAPQRGSNAVMGRSLGIQVISEEDSDYGPRVLIEVITRAGGLPTEDQDEAAAQLLSAVVLAALEHSSADILEWYSPDVLLDREDFIRLRSYVSPRRAEPVVRSVDEVLNDVQPAQDYSADDHLADDIRGALYPAGEEDERPAVTDRLAQYRIQTAEVEPEQSRMSAAGWLLTGALAIINLPLAVFVGIMNGGRGVDLRLVSQALAVTGLFTVLYHTDRLHQVARLLIH</sequence>
<keyword evidence="1" id="KW-1133">Transmembrane helix</keyword>
<name>A0A0P1GZ77_9RHOB</name>
<feature type="transmembrane region" description="Helical" evidence="1">
    <location>
        <begin position="235"/>
        <end position="254"/>
    </location>
</feature>
<dbReference type="OrthoDB" id="7831789at2"/>
<dbReference type="AlphaFoldDB" id="A0A0P1GZ77"/>
<dbReference type="EMBL" id="CYSE01000005">
    <property type="protein sequence ID" value="CUH80055.1"/>
    <property type="molecule type" value="Genomic_DNA"/>
</dbReference>
<keyword evidence="3" id="KW-1185">Reference proteome</keyword>
<feature type="transmembrane region" description="Helical" evidence="1">
    <location>
        <begin position="209"/>
        <end position="229"/>
    </location>
</feature>
<reference evidence="2 3" key="1">
    <citation type="submission" date="2015-09" db="EMBL/GenBank/DDBJ databases">
        <authorList>
            <consortium name="Swine Surveillance"/>
        </authorList>
    </citation>
    <scope>NUCLEOTIDE SEQUENCE [LARGE SCALE GENOMIC DNA]</scope>
    <source>
        <strain evidence="2 3">CECT 7648</strain>
    </source>
</reference>
<organism evidence="2 3">
    <name type="scientific">Tropicibacter naphthalenivorans</name>
    <dbReference type="NCBI Taxonomy" id="441103"/>
    <lineage>
        <taxon>Bacteria</taxon>
        <taxon>Pseudomonadati</taxon>
        <taxon>Pseudomonadota</taxon>
        <taxon>Alphaproteobacteria</taxon>
        <taxon>Rhodobacterales</taxon>
        <taxon>Roseobacteraceae</taxon>
        <taxon>Tropicibacter</taxon>
    </lineage>
</organism>
<keyword evidence="1" id="KW-0472">Membrane</keyword>
<keyword evidence="1" id="KW-0812">Transmembrane</keyword>